<dbReference type="Gene3D" id="1.20.1080.10">
    <property type="entry name" value="Glycerol uptake facilitator protein"/>
    <property type="match status" value="1"/>
</dbReference>
<evidence type="ECO:0000256" key="5">
    <source>
        <dbReference type="ARBA" id="ARBA00022989"/>
    </source>
</evidence>
<dbReference type="Pfam" id="PF00230">
    <property type="entry name" value="MIP"/>
    <property type="match status" value="1"/>
</dbReference>
<name>A0ABW1Y9M4_9DEIO</name>
<evidence type="ECO:0000313" key="8">
    <source>
        <dbReference type="EMBL" id="MFC6590936.1"/>
    </source>
</evidence>
<dbReference type="InterPro" id="IPR050363">
    <property type="entry name" value="MIP/Aquaporin"/>
</dbReference>
<protein>
    <submittedName>
        <fullName evidence="8">Aquaporin</fullName>
    </submittedName>
</protein>
<dbReference type="EMBL" id="JBHSWD010000001">
    <property type="protein sequence ID" value="MFC6590936.1"/>
    <property type="molecule type" value="Genomic_DNA"/>
</dbReference>
<evidence type="ECO:0000256" key="1">
    <source>
        <dbReference type="ARBA" id="ARBA00004141"/>
    </source>
</evidence>
<sequence length="93" mass="9926">MVAIGMSFGALHGYAINPARDLGPRLWTLLAGFQNNGFEELRIWTVPIIGPIVGAVLGAFIYDYAIGKPLERADLAARGDVRGMDVSNNAGPQ</sequence>
<evidence type="ECO:0000256" key="7">
    <source>
        <dbReference type="SAM" id="Phobius"/>
    </source>
</evidence>
<keyword evidence="3" id="KW-0813">Transport</keyword>
<evidence type="ECO:0000256" key="3">
    <source>
        <dbReference type="ARBA" id="ARBA00022448"/>
    </source>
</evidence>
<comment type="subcellular location">
    <subcellularLocation>
        <location evidence="1">Membrane</location>
        <topology evidence="1">Multi-pass membrane protein</topology>
    </subcellularLocation>
</comment>
<keyword evidence="9" id="KW-1185">Reference proteome</keyword>
<keyword evidence="6 7" id="KW-0472">Membrane</keyword>
<dbReference type="PANTHER" id="PTHR43829">
    <property type="entry name" value="AQUAPORIN OR AQUAGLYCEROPORIN RELATED"/>
    <property type="match status" value="1"/>
</dbReference>
<dbReference type="InterPro" id="IPR000425">
    <property type="entry name" value="MIP"/>
</dbReference>
<proteinExistence type="inferred from homology"/>
<feature type="transmembrane region" description="Helical" evidence="7">
    <location>
        <begin position="43"/>
        <end position="62"/>
    </location>
</feature>
<comment type="caution">
    <text evidence="8">The sequence shown here is derived from an EMBL/GenBank/DDBJ whole genome shotgun (WGS) entry which is preliminary data.</text>
</comment>
<gene>
    <name evidence="8" type="ORF">ACFP81_02090</name>
</gene>
<keyword evidence="4 7" id="KW-0812">Transmembrane</keyword>
<evidence type="ECO:0000256" key="4">
    <source>
        <dbReference type="ARBA" id="ARBA00022692"/>
    </source>
</evidence>
<dbReference type="Proteomes" id="UP001596297">
    <property type="component" value="Unassembled WGS sequence"/>
</dbReference>
<reference evidence="9" key="1">
    <citation type="journal article" date="2019" name="Int. J. Syst. Evol. Microbiol.">
        <title>The Global Catalogue of Microorganisms (GCM) 10K type strain sequencing project: providing services to taxonomists for standard genome sequencing and annotation.</title>
        <authorList>
            <consortium name="The Broad Institute Genomics Platform"/>
            <consortium name="The Broad Institute Genome Sequencing Center for Infectious Disease"/>
            <person name="Wu L."/>
            <person name="Ma J."/>
        </authorList>
    </citation>
    <scope>NUCLEOTIDE SEQUENCE [LARGE SCALE GENOMIC DNA]</scope>
    <source>
        <strain evidence="9">CGMCC 1.15772</strain>
    </source>
</reference>
<dbReference type="InterPro" id="IPR023271">
    <property type="entry name" value="Aquaporin-like"/>
</dbReference>
<accession>A0ABW1Y9M4</accession>
<dbReference type="SUPFAM" id="SSF81338">
    <property type="entry name" value="Aquaporin-like"/>
    <property type="match status" value="1"/>
</dbReference>
<dbReference type="PANTHER" id="PTHR43829:SF9">
    <property type="entry name" value="AQUAPORIN-9"/>
    <property type="match status" value="1"/>
</dbReference>
<evidence type="ECO:0000256" key="2">
    <source>
        <dbReference type="ARBA" id="ARBA00006175"/>
    </source>
</evidence>
<evidence type="ECO:0000313" key="9">
    <source>
        <dbReference type="Proteomes" id="UP001596297"/>
    </source>
</evidence>
<comment type="similarity">
    <text evidence="2">Belongs to the MIP/aquaporin (TC 1.A.8) family.</text>
</comment>
<keyword evidence="5 7" id="KW-1133">Transmembrane helix</keyword>
<dbReference type="RefSeq" id="WP_380081944.1">
    <property type="nucleotide sequence ID" value="NZ_JBHSWD010000001.1"/>
</dbReference>
<organism evidence="8 9">
    <name type="scientific">Deinococcus lacus</name>
    <dbReference type="NCBI Taxonomy" id="392561"/>
    <lineage>
        <taxon>Bacteria</taxon>
        <taxon>Thermotogati</taxon>
        <taxon>Deinococcota</taxon>
        <taxon>Deinococci</taxon>
        <taxon>Deinococcales</taxon>
        <taxon>Deinococcaceae</taxon>
        <taxon>Deinococcus</taxon>
    </lineage>
</organism>
<evidence type="ECO:0000256" key="6">
    <source>
        <dbReference type="ARBA" id="ARBA00023136"/>
    </source>
</evidence>